<dbReference type="EMBL" id="WUAV01000005">
    <property type="protein sequence ID" value="KAF1753673.1"/>
    <property type="molecule type" value="Genomic_DNA"/>
</dbReference>
<comment type="caution">
    <text evidence="2">The sequence shown here is derived from an EMBL/GenBank/DDBJ whole genome shotgun (WGS) entry which is preliminary data.</text>
</comment>
<organism evidence="2 3">
    <name type="scientific">Caenorhabditis remanei</name>
    <name type="common">Caenorhabditis vulgaris</name>
    <dbReference type="NCBI Taxonomy" id="31234"/>
    <lineage>
        <taxon>Eukaryota</taxon>
        <taxon>Metazoa</taxon>
        <taxon>Ecdysozoa</taxon>
        <taxon>Nematoda</taxon>
        <taxon>Chromadorea</taxon>
        <taxon>Rhabditida</taxon>
        <taxon>Rhabditina</taxon>
        <taxon>Rhabditomorpha</taxon>
        <taxon>Rhabditoidea</taxon>
        <taxon>Rhabditidae</taxon>
        <taxon>Peloderinae</taxon>
        <taxon>Caenorhabditis</taxon>
    </lineage>
</organism>
<proteinExistence type="predicted"/>
<dbReference type="Pfam" id="PF10321">
    <property type="entry name" value="7TM_GPCR_Srt"/>
    <property type="match status" value="1"/>
</dbReference>
<dbReference type="InterPro" id="IPR019425">
    <property type="entry name" value="7TM_GPCR_serpentine_rcpt_Srt"/>
</dbReference>
<dbReference type="CTD" id="78776901"/>
<name>A0A6A5GG71_CAERE</name>
<keyword evidence="1" id="KW-1133">Transmembrane helix</keyword>
<feature type="transmembrane region" description="Helical" evidence="1">
    <location>
        <begin position="103"/>
        <end position="130"/>
    </location>
</feature>
<dbReference type="Proteomes" id="UP000483820">
    <property type="component" value="Chromosome V"/>
</dbReference>
<dbReference type="KEGG" id="crq:GCK72_020230"/>
<accession>A0A6A5GG71</accession>
<feature type="transmembrane region" description="Helical" evidence="1">
    <location>
        <begin position="68"/>
        <end position="91"/>
    </location>
</feature>
<keyword evidence="1" id="KW-0812">Transmembrane</keyword>
<dbReference type="PANTHER" id="PTHR23021:SF38">
    <property type="entry name" value="SERPENTINE RECEPTOR, CLASS T"/>
    <property type="match status" value="1"/>
</dbReference>
<reference evidence="2 3" key="1">
    <citation type="submission" date="2019-12" db="EMBL/GenBank/DDBJ databases">
        <title>Chromosome-level assembly of the Caenorhabditis remanei genome.</title>
        <authorList>
            <person name="Teterina A.A."/>
            <person name="Willis J.H."/>
            <person name="Phillips P.C."/>
        </authorList>
    </citation>
    <scope>NUCLEOTIDE SEQUENCE [LARGE SCALE GENOMIC DNA]</scope>
    <source>
        <strain evidence="2 3">PX506</strain>
        <tissue evidence="2">Whole organism</tissue>
    </source>
</reference>
<sequence>MDFIFGDFEMSLTYFILNGFEVNPDYYACPDDVSLRPVGVRQKFWGAYFFLTIATSDLMKTPAYKSMFVLAIYDISSTFMHSIATGVFGFYGVAYCDYPRLNLVFGSIALGSWLGCCITSMLLLEIVTFVRR</sequence>
<protein>
    <submittedName>
        <fullName evidence="2">Uncharacterized protein</fullName>
    </submittedName>
</protein>
<keyword evidence="1" id="KW-0472">Membrane</keyword>
<evidence type="ECO:0000313" key="3">
    <source>
        <dbReference type="Proteomes" id="UP000483820"/>
    </source>
</evidence>
<gene>
    <name evidence="2" type="ORF">GCK72_020230</name>
</gene>
<evidence type="ECO:0000256" key="1">
    <source>
        <dbReference type="SAM" id="Phobius"/>
    </source>
</evidence>
<dbReference type="RefSeq" id="XP_053582378.1">
    <property type="nucleotide sequence ID" value="XM_053733465.1"/>
</dbReference>
<dbReference type="PANTHER" id="PTHR23021">
    <property type="entry name" value="SERPENTINE RECEPTOR, CLASS T"/>
    <property type="match status" value="1"/>
</dbReference>
<dbReference type="GeneID" id="78776901"/>
<dbReference type="AlphaFoldDB" id="A0A6A5GG71"/>
<evidence type="ECO:0000313" key="2">
    <source>
        <dbReference type="EMBL" id="KAF1753673.1"/>
    </source>
</evidence>